<dbReference type="PIRSF" id="PIRSF002889">
    <property type="entry name" value="Rod_FlgB"/>
    <property type="match status" value="1"/>
</dbReference>
<comment type="subunit">
    <text evidence="6">The basal body constitutes a major portion of the flagellar organelle and consists of a number of rings mounted on a central rod.</text>
</comment>
<evidence type="ECO:0000256" key="3">
    <source>
        <dbReference type="ARBA" id="ARBA00014376"/>
    </source>
</evidence>
<evidence type="ECO:0000256" key="5">
    <source>
        <dbReference type="ARBA" id="ARBA00024934"/>
    </source>
</evidence>
<dbReference type="AlphaFoldDB" id="A0A7V4XTM1"/>
<evidence type="ECO:0000313" key="7">
    <source>
        <dbReference type="EMBL" id="HGY94872.1"/>
    </source>
</evidence>
<keyword evidence="7" id="KW-0969">Cilium</keyword>
<reference evidence="7" key="1">
    <citation type="journal article" date="2020" name="mSystems">
        <title>Genome- and Community-Level Interaction Insights into Carbon Utilization and Element Cycling Functions of Hydrothermarchaeota in Hydrothermal Sediment.</title>
        <authorList>
            <person name="Zhou Z."/>
            <person name="Liu Y."/>
            <person name="Xu W."/>
            <person name="Pan J."/>
            <person name="Luo Z.H."/>
            <person name="Li M."/>
        </authorList>
    </citation>
    <scope>NUCLEOTIDE SEQUENCE [LARGE SCALE GENOMIC DNA]</scope>
    <source>
        <strain evidence="7">SpSt-855</strain>
    </source>
</reference>
<proteinExistence type="inferred from homology"/>
<evidence type="ECO:0000256" key="2">
    <source>
        <dbReference type="ARBA" id="ARBA00009677"/>
    </source>
</evidence>
<sequence>MQITTPLADELAHYLDLSALELKVTAQNMANVDTPGYRTVGFNFAAAMQQSVESLEERRIDRERTIAATHGLNGDGSQGAFAAMDAASYAEPLPPASDAVALHRVGGLLERPDGNDVSVDREGMNMAKAQLQFNIGMELLRREYTRVLDAIHVDK</sequence>
<organism evidence="7">
    <name type="scientific">Acidobacterium capsulatum</name>
    <dbReference type="NCBI Taxonomy" id="33075"/>
    <lineage>
        <taxon>Bacteria</taxon>
        <taxon>Pseudomonadati</taxon>
        <taxon>Acidobacteriota</taxon>
        <taxon>Terriglobia</taxon>
        <taxon>Terriglobales</taxon>
        <taxon>Acidobacteriaceae</taxon>
        <taxon>Acidobacterium</taxon>
    </lineage>
</organism>
<keyword evidence="7" id="KW-0966">Cell projection</keyword>
<dbReference type="InterPro" id="IPR006300">
    <property type="entry name" value="FlgB"/>
</dbReference>
<dbReference type="EMBL" id="DTKL01000059">
    <property type="protein sequence ID" value="HGY94872.1"/>
    <property type="molecule type" value="Genomic_DNA"/>
</dbReference>
<comment type="caution">
    <text evidence="7">The sequence shown here is derived from an EMBL/GenBank/DDBJ whole genome shotgun (WGS) entry which is preliminary data.</text>
</comment>
<keyword evidence="7" id="KW-0282">Flagellum</keyword>
<comment type="function">
    <text evidence="5 6">Structural component of flagellum, the bacterial motility apparatus. Part of the rod structure of flagellar basal body.</text>
</comment>
<accession>A0A7V4XTM1</accession>
<protein>
    <recommendedName>
        <fullName evidence="3 6">Flagellar basal body rod protein FlgB</fullName>
    </recommendedName>
</protein>
<evidence type="ECO:0000256" key="1">
    <source>
        <dbReference type="ARBA" id="ARBA00004117"/>
    </source>
</evidence>
<dbReference type="GO" id="GO:0030694">
    <property type="term" value="C:bacterial-type flagellum basal body, rod"/>
    <property type="evidence" value="ECO:0007669"/>
    <property type="project" value="InterPro"/>
</dbReference>
<evidence type="ECO:0000256" key="4">
    <source>
        <dbReference type="ARBA" id="ARBA00023143"/>
    </source>
</evidence>
<evidence type="ECO:0000256" key="6">
    <source>
        <dbReference type="PIRNR" id="PIRNR002889"/>
    </source>
</evidence>
<keyword evidence="4 6" id="KW-0975">Bacterial flagellum</keyword>
<dbReference type="GO" id="GO:0071973">
    <property type="term" value="P:bacterial-type flagellum-dependent cell motility"/>
    <property type="evidence" value="ECO:0007669"/>
    <property type="project" value="InterPro"/>
</dbReference>
<comment type="subcellular location">
    <subcellularLocation>
        <location evidence="1 6">Bacterial flagellum basal body</location>
    </subcellularLocation>
</comment>
<comment type="similarity">
    <text evidence="2 6">Belongs to the flagella basal body rod proteins family.</text>
</comment>
<gene>
    <name evidence="7" type="ORF">ENW50_09360</name>
</gene>
<name>A0A7V4XTM1_9BACT</name>